<dbReference type="InterPro" id="IPR000387">
    <property type="entry name" value="Tyr_Pase_dom"/>
</dbReference>
<feature type="binding site" evidence="15">
    <location>
        <begin position="432"/>
        <end position="434"/>
    </location>
    <ligand>
        <name>GTP</name>
        <dbReference type="ChEBI" id="CHEBI:37565"/>
    </ligand>
</feature>
<reference evidence="19" key="1">
    <citation type="submission" date="2024-06" db="EMBL/GenBank/DDBJ databases">
        <authorList>
            <person name="Liu X."/>
            <person name="Lenzi L."/>
            <person name="Haldenby T S."/>
            <person name="Uol C."/>
        </authorList>
    </citation>
    <scope>NUCLEOTIDE SEQUENCE</scope>
</reference>
<evidence type="ECO:0000256" key="16">
    <source>
        <dbReference type="SAM" id="MobiDB-lite"/>
    </source>
</evidence>
<dbReference type="GO" id="GO:0006370">
    <property type="term" value="P:7-methylguanosine mRNA capping"/>
    <property type="evidence" value="ECO:0007669"/>
    <property type="project" value="UniProtKB-UniRule"/>
</dbReference>
<evidence type="ECO:0000256" key="6">
    <source>
        <dbReference type="ARBA" id="ARBA00022801"/>
    </source>
</evidence>
<evidence type="ECO:0000256" key="4">
    <source>
        <dbReference type="ARBA" id="ARBA00022695"/>
    </source>
</evidence>
<keyword evidence="7" id="KW-0904">Protein phosphatase</keyword>
<dbReference type="Gene3D" id="3.30.470.30">
    <property type="entry name" value="DNA ligase/mRNA capping enzyme"/>
    <property type="match status" value="1"/>
</dbReference>
<proteinExistence type="inferred from homology"/>
<dbReference type="Gene3D" id="3.90.190.10">
    <property type="entry name" value="Protein tyrosine phosphatase superfamily"/>
    <property type="match status" value="1"/>
</dbReference>
<feature type="binding site" evidence="15">
    <location>
        <begin position="633"/>
        <end position="638"/>
    </location>
    <ligand>
        <name>GTP</name>
        <dbReference type="ChEBI" id="CHEBI:37565"/>
    </ligand>
</feature>
<comment type="similarity">
    <text evidence="12">In the N-terminal section; belongs to the non-receptor class of the protein-tyrosine phosphatase family.</text>
</comment>
<evidence type="ECO:0000256" key="1">
    <source>
        <dbReference type="ARBA" id="ARBA00004123"/>
    </source>
</evidence>
<dbReference type="PROSITE" id="PS00383">
    <property type="entry name" value="TYR_PHOSPHATASE_1"/>
    <property type="match status" value="1"/>
</dbReference>
<evidence type="ECO:0000256" key="5">
    <source>
        <dbReference type="ARBA" id="ARBA00022741"/>
    </source>
</evidence>
<dbReference type="GO" id="GO:0004651">
    <property type="term" value="F:polynucleotide 5'-phosphatase activity"/>
    <property type="evidence" value="ECO:0007669"/>
    <property type="project" value="UniProtKB-UniRule"/>
</dbReference>
<evidence type="ECO:0000256" key="2">
    <source>
        <dbReference type="ARBA" id="ARBA00022664"/>
    </source>
</evidence>
<dbReference type="InterPro" id="IPR001339">
    <property type="entry name" value="mRNA_cap_enzyme_adenylation"/>
</dbReference>
<keyword evidence="6 12" id="KW-0378">Hydrolase</keyword>
<dbReference type="SUPFAM" id="SSF52799">
    <property type="entry name" value="(Phosphotyrosine protein) phosphatases II"/>
    <property type="match status" value="1"/>
</dbReference>
<dbReference type="AlphaFoldDB" id="A0AAV2T934"/>
<keyword evidence="3 12" id="KW-0808">Transferase</keyword>
<dbReference type="InterPro" id="IPR000340">
    <property type="entry name" value="Dual-sp_phosphatase_cat-dom"/>
</dbReference>
<dbReference type="Proteomes" id="UP001497525">
    <property type="component" value="Unassembled WGS sequence"/>
</dbReference>
<comment type="catalytic activity">
    <reaction evidence="12">
        <text>a 5'-end triphospho-ribonucleoside in mRNA + H2O = a 5'-end diphospho-ribonucleoside in mRNA + phosphate + H(+)</text>
        <dbReference type="Rhea" id="RHEA:67004"/>
        <dbReference type="Rhea" id="RHEA-COMP:17164"/>
        <dbReference type="Rhea" id="RHEA-COMP:17165"/>
        <dbReference type="ChEBI" id="CHEBI:15377"/>
        <dbReference type="ChEBI" id="CHEBI:15378"/>
        <dbReference type="ChEBI" id="CHEBI:43474"/>
        <dbReference type="ChEBI" id="CHEBI:167616"/>
        <dbReference type="ChEBI" id="CHEBI:167618"/>
        <dbReference type="EC" id="3.6.1.74"/>
    </reaction>
</comment>
<comment type="similarity">
    <text evidence="12">In the C-terminal section; belongs to the eukaryotic GTase family.</text>
</comment>
<dbReference type="GO" id="GO:0005634">
    <property type="term" value="C:nucleus"/>
    <property type="evidence" value="ECO:0007669"/>
    <property type="project" value="UniProtKB-SubCell"/>
</dbReference>
<dbReference type="PROSITE" id="PS50056">
    <property type="entry name" value="TYR_PHOSPHATASE_2"/>
    <property type="match status" value="1"/>
</dbReference>
<evidence type="ECO:0000259" key="17">
    <source>
        <dbReference type="PROSITE" id="PS50054"/>
    </source>
</evidence>
<evidence type="ECO:0000256" key="15">
    <source>
        <dbReference type="PIRSR" id="PIRSR036958-3"/>
    </source>
</evidence>
<dbReference type="InterPro" id="IPR017074">
    <property type="entry name" value="mRNA_cap_enz_bifunc"/>
</dbReference>
<evidence type="ECO:0000256" key="11">
    <source>
        <dbReference type="ARBA" id="ARBA00044624"/>
    </source>
</evidence>
<comment type="subcellular location">
    <subcellularLocation>
        <location evidence="1 12">Nucleus</location>
    </subcellularLocation>
</comment>
<keyword evidence="10 12" id="KW-0539">Nucleus</keyword>
<evidence type="ECO:0000259" key="18">
    <source>
        <dbReference type="PROSITE" id="PS50056"/>
    </source>
</evidence>
<comment type="catalytic activity">
    <reaction evidence="11">
        <text>a 5'-end diphospho-ribonucleoside in mRNA + GTP + H(+) = a 5'-end (5'-triphosphoguanosine)-ribonucleoside in mRNA + diphosphate</text>
        <dbReference type="Rhea" id="RHEA:67012"/>
        <dbReference type="Rhea" id="RHEA-COMP:17165"/>
        <dbReference type="Rhea" id="RHEA-COMP:17166"/>
        <dbReference type="ChEBI" id="CHEBI:15378"/>
        <dbReference type="ChEBI" id="CHEBI:33019"/>
        <dbReference type="ChEBI" id="CHEBI:37565"/>
        <dbReference type="ChEBI" id="CHEBI:167616"/>
        <dbReference type="ChEBI" id="CHEBI:167617"/>
        <dbReference type="EC" id="2.7.7.50"/>
    </reaction>
    <physiologicalReaction direction="left-to-right" evidence="11">
        <dbReference type="Rhea" id="RHEA:67013"/>
    </physiologicalReaction>
</comment>
<evidence type="ECO:0000313" key="19">
    <source>
        <dbReference type="EMBL" id="CAL5133386.1"/>
    </source>
</evidence>
<name>A0AAV2T934_CALDB</name>
<sequence>MAGKGLPMLPPRWLDCPRMGDMILDIFVPFKTPLDFKFDNYIPPENIFHVDDVFRTAEPYKLGLLIDLTKSRRFYNRREVTDANCKYIKIECKGNEETPTPEQVDLFIKVVNQFLDNNSGEQKVGVHCTHGFNRTGFLIVAYLVEELNYGVDVAVQIFADARPPGIYKADYLEDLFSRYGSKEDCPEAPPLPGWCLEDQNVDTGSSQKRPHPVDWDATDSVQETDGGAKLPHRDNELDDPLSIAKLPTRSFPPPPKGTPKLMEGVPRVRTLDQDSPESHEVRELADRLFTAGGCVYLDGQLVAAPCMSSDSETETSEAKTGDHSANVAKRPKHPLRFKGSQPVSISQRNMEALINFEYCVSHKADGTRYVMLIAGPNQVYLIDRGNFVYKADVLHFPSVSWVKQFEQLRQKAESSADFLSAPGGHLFNTLLDGEMILCHDPTQPSTSGPPDPSTGTFRYLIYDIITLNNQPLGRCPFFERYMAIDKQIIWPRNTAGHLGAVDFSAQSFSVRRKVFRPLNQTEEMLKPEYLQKLDHLSDGLIFQPCGPDEFYVLGTCPQTLKWKPPNLNTIDFRCKIAHECKVGEIPGYVGYLYLGGLNVPSAKLAHVGPKDKNLDGKIVECAVVPGVGWKVLRVRTDKTEPNYHKSGVAIIESILCPVTVQNLLMCVRQRGIKLTKAQPPSASTVPLK</sequence>
<dbReference type="CDD" id="cd07895">
    <property type="entry name" value="Adenylation_mRNA_capping"/>
    <property type="match status" value="1"/>
</dbReference>
<dbReference type="InterPro" id="IPR013846">
    <property type="entry name" value="mRNA_cap_enzyme_C"/>
</dbReference>
<dbReference type="SUPFAM" id="SSF56091">
    <property type="entry name" value="DNA ligase/mRNA capping enzyme, catalytic domain"/>
    <property type="match status" value="1"/>
</dbReference>
<evidence type="ECO:0000256" key="14">
    <source>
        <dbReference type="PIRSR" id="PIRSR036958-2"/>
    </source>
</evidence>
<dbReference type="InterPro" id="IPR029021">
    <property type="entry name" value="Prot-tyrosine_phosphatase-like"/>
</dbReference>
<feature type="active site" description="N6-GMP-lysine intermediate" evidence="14">
    <location>
        <position position="363"/>
    </location>
</feature>
<dbReference type="GO" id="GO:0004484">
    <property type="term" value="F:mRNA guanylyltransferase activity"/>
    <property type="evidence" value="ECO:0007669"/>
    <property type="project" value="UniProtKB-UniRule"/>
</dbReference>
<keyword evidence="2 12" id="KW-0507">mRNA processing</keyword>
<feature type="binding site" evidence="15">
    <location>
        <position position="384"/>
    </location>
    <ligand>
        <name>GTP</name>
        <dbReference type="ChEBI" id="CHEBI:37565"/>
    </ligand>
</feature>
<accession>A0AAV2T934</accession>
<dbReference type="PANTHER" id="PTHR10367:SF17">
    <property type="entry name" value="MRNA-CAPPING ENZYME"/>
    <property type="match status" value="1"/>
</dbReference>
<dbReference type="GO" id="GO:0004721">
    <property type="term" value="F:phosphoprotein phosphatase activity"/>
    <property type="evidence" value="ECO:0007669"/>
    <property type="project" value="UniProtKB-UniRule"/>
</dbReference>
<dbReference type="SMART" id="SM00195">
    <property type="entry name" value="DSPc"/>
    <property type="match status" value="1"/>
</dbReference>
<feature type="region of interest" description="Disordered" evidence="16">
    <location>
        <begin position="190"/>
        <end position="262"/>
    </location>
</feature>
<evidence type="ECO:0000256" key="3">
    <source>
        <dbReference type="ARBA" id="ARBA00022679"/>
    </source>
</evidence>
<evidence type="ECO:0000256" key="8">
    <source>
        <dbReference type="ARBA" id="ARBA00023042"/>
    </source>
</evidence>
<feature type="active site" description="Phosphocysteine intermediate" evidence="13">
    <location>
        <position position="128"/>
    </location>
</feature>
<dbReference type="PIRSF" id="PIRSF036958">
    <property type="entry name" value="mRNA_capping_HCE"/>
    <property type="match status" value="1"/>
</dbReference>
<dbReference type="GO" id="GO:0005525">
    <property type="term" value="F:GTP binding"/>
    <property type="evidence" value="ECO:0007669"/>
    <property type="project" value="UniProtKB-UniRule"/>
</dbReference>
<dbReference type="Pfam" id="PF03919">
    <property type="entry name" value="mRNA_cap_C"/>
    <property type="match status" value="1"/>
</dbReference>
<dbReference type="PANTHER" id="PTHR10367">
    <property type="entry name" value="MRNA-CAPPING ENZYME"/>
    <property type="match status" value="1"/>
</dbReference>
<gene>
    <name evidence="19" type="ORF">CDAUBV1_LOCUS6633</name>
</gene>
<dbReference type="EC" id="2.7.7.50" evidence="12"/>
<organism evidence="19 20">
    <name type="scientific">Calicophoron daubneyi</name>
    <name type="common">Rumen fluke</name>
    <name type="synonym">Paramphistomum daubneyi</name>
    <dbReference type="NCBI Taxonomy" id="300641"/>
    <lineage>
        <taxon>Eukaryota</taxon>
        <taxon>Metazoa</taxon>
        <taxon>Spiralia</taxon>
        <taxon>Lophotrochozoa</taxon>
        <taxon>Platyhelminthes</taxon>
        <taxon>Trematoda</taxon>
        <taxon>Digenea</taxon>
        <taxon>Plagiorchiida</taxon>
        <taxon>Pronocephalata</taxon>
        <taxon>Paramphistomoidea</taxon>
        <taxon>Paramphistomidae</taxon>
        <taxon>Calicophoron</taxon>
    </lineage>
</organism>
<dbReference type="InterPro" id="IPR020422">
    <property type="entry name" value="TYR_PHOSPHATASE_DUAL_dom"/>
</dbReference>
<evidence type="ECO:0000256" key="10">
    <source>
        <dbReference type="ARBA" id="ARBA00023242"/>
    </source>
</evidence>
<dbReference type="SUPFAM" id="SSF50249">
    <property type="entry name" value="Nucleic acid-binding proteins"/>
    <property type="match status" value="1"/>
</dbReference>
<keyword evidence="4 12" id="KW-0548">Nucleotidyltransferase</keyword>
<comment type="caution">
    <text evidence="19">The sequence shown here is derived from an EMBL/GenBank/DDBJ whole genome shotgun (WGS) entry which is preliminary data.</text>
</comment>
<keyword evidence="5 12" id="KW-0547">Nucleotide-binding</keyword>
<feature type="binding site" evidence="15">
    <location>
        <begin position="561"/>
        <end position="563"/>
    </location>
    <ligand>
        <name>GTP</name>
        <dbReference type="ChEBI" id="CHEBI:37565"/>
    </ligand>
</feature>
<keyword evidence="9 12" id="KW-0342">GTP-binding</keyword>
<evidence type="ECO:0000256" key="9">
    <source>
        <dbReference type="ARBA" id="ARBA00023134"/>
    </source>
</evidence>
<dbReference type="InterPro" id="IPR051029">
    <property type="entry name" value="mRNA_Capping_Enz/RNA_Phosphat"/>
</dbReference>
<keyword evidence="8 12" id="KW-0506">mRNA capping</keyword>
<dbReference type="EMBL" id="CAXLJL010000156">
    <property type="protein sequence ID" value="CAL5133386.1"/>
    <property type="molecule type" value="Genomic_DNA"/>
</dbReference>
<feature type="binding site" evidence="15">
    <location>
        <position position="368"/>
    </location>
    <ligand>
        <name>GTP</name>
        <dbReference type="ChEBI" id="CHEBI:37565"/>
    </ligand>
</feature>
<dbReference type="InterPro" id="IPR012340">
    <property type="entry name" value="NA-bd_OB-fold"/>
</dbReference>
<evidence type="ECO:0000313" key="20">
    <source>
        <dbReference type="Proteomes" id="UP001497525"/>
    </source>
</evidence>
<feature type="domain" description="Tyrosine specific protein phosphatases" evidence="18">
    <location>
        <begin position="105"/>
        <end position="173"/>
    </location>
</feature>
<dbReference type="Pfam" id="PF00782">
    <property type="entry name" value="DSPc"/>
    <property type="match status" value="1"/>
</dbReference>
<protein>
    <recommendedName>
        <fullName evidence="12">mRNA-capping enzyme</fullName>
    </recommendedName>
    <domain>
        <recommendedName>
            <fullName evidence="12">mRNA 5'-triphosphate monophosphatase</fullName>
            <ecNumber evidence="12">3.6.1.74</ecNumber>
        </recommendedName>
        <alternativeName>
            <fullName evidence="12">mRNA 5'-phosphatase</fullName>
        </alternativeName>
    </domain>
    <domain>
        <recommendedName>
            <fullName evidence="12">mRNA guanylyltransferase</fullName>
            <ecNumber evidence="12">2.7.7.50</ecNumber>
        </recommendedName>
        <alternativeName>
            <fullName evidence="12">GTP--RNA guanylyltransferase</fullName>
            <shortName evidence="12">GTase</shortName>
        </alternativeName>
    </domain>
</protein>
<evidence type="ECO:0000256" key="12">
    <source>
        <dbReference type="PIRNR" id="PIRNR036958"/>
    </source>
</evidence>
<evidence type="ECO:0000256" key="7">
    <source>
        <dbReference type="ARBA" id="ARBA00022912"/>
    </source>
</evidence>
<dbReference type="GO" id="GO:0140818">
    <property type="term" value="F:mRNA 5'-triphosphate monophosphatase activity"/>
    <property type="evidence" value="ECO:0007669"/>
    <property type="project" value="UniProtKB-EC"/>
</dbReference>
<evidence type="ECO:0000256" key="13">
    <source>
        <dbReference type="PIRSR" id="PIRSR036958-1"/>
    </source>
</evidence>
<dbReference type="Gene3D" id="2.40.50.140">
    <property type="entry name" value="Nucleic acid-binding proteins"/>
    <property type="match status" value="1"/>
</dbReference>
<dbReference type="PROSITE" id="PS50054">
    <property type="entry name" value="TYR_PHOSPHATASE_DUAL"/>
    <property type="match status" value="1"/>
</dbReference>
<dbReference type="Pfam" id="PF01331">
    <property type="entry name" value="mRNA_cap_enzyme"/>
    <property type="match status" value="1"/>
</dbReference>
<dbReference type="InterPro" id="IPR016130">
    <property type="entry name" value="Tyr_Pase_AS"/>
</dbReference>
<feature type="domain" description="Tyrosine-protein phosphatase" evidence="17">
    <location>
        <begin position="38"/>
        <end position="185"/>
    </location>
</feature>
<dbReference type="EC" id="3.6.1.74" evidence="12"/>
<comment type="function">
    <text evidence="12">Bifunctional mRNA-capping enzyme exhibiting RNA 5'-triphosphate monophosphatase activity in the N-terminal part and mRNA guanylyltransferase activity in the C-terminal part. Catalyzes the first two steps of cap formation: by removing the gamma-phosphate from the 5'-triphosphate end of nascent mRNA to yield a diphosphate end, and by transferring the GMP moiety of GTP to the 5'-diphosphate terminus of RNA via a covalent enzyme-GMP reaction intermediate.</text>
</comment>
<dbReference type="GO" id="GO:0005524">
    <property type="term" value="F:ATP binding"/>
    <property type="evidence" value="ECO:0007669"/>
    <property type="project" value="InterPro"/>
</dbReference>